<dbReference type="InterPro" id="IPR000813">
    <property type="entry name" value="7Fe_ferredoxin"/>
</dbReference>
<comment type="cofactor">
    <cofactor evidence="1">
        <name>[3Fe-4S] cluster</name>
        <dbReference type="ChEBI" id="CHEBI:21137"/>
    </cofactor>
</comment>
<evidence type="ECO:0000256" key="1">
    <source>
        <dbReference type="ARBA" id="ARBA00001927"/>
    </source>
</evidence>
<reference evidence="11 12" key="1">
    <citation type="submission" date="2019-03" db="EMBL/GenBank/DDBJ databases">
        <title>Genomic Encyclopedia of Type Strains, Phase IV (KMG-IV): sequencing the most valuable type-strain genomes for metagenomic binning, comparative biology and taxonomic classification.</title>
        <authorList>
            <person name="Goeker M."/>
        </authorList>
    </citation>
    <scope>NUCLEOTIDE SEQUENCE [LARGE SCALE GENOMIC DNA]</scope>
    <source>
        <strain evidence="11 12">DSM 9035</strain>
    </source>
</reference>
<dbReference type="PANTHER" id="PTHR42859:SF2">
    <property type="entry name" value="FERREDOXIN"/>
    <property type="match status" value="1"/>
</dbReference>
<dbReference type="EMBL" id="SMAI01000008">
    <property type="protein sequence ID" value="TCT03859.1"/>
    <property type="molecule type" value="Genomic_DNA"/>
</dbReference>
<keyword evidence="4 9" id="KW-0004">4Fe-4S</keyword>
<comment type="cofactor">
    <cofactor evidence="2 9">
        <name>[4Fe-4S] cluster</name>
        <dbReference type="ChEBI" id="CHEBI:49883"/>
    </cofactor>
</comment>
<comment type="caution">
    <text evidence="11">The sequence shown here is derived from an EMBL/GenBank/DDBJ whole genome shotgun (WGS) entry which is preliminary data.</text>
</comment>
<keyword evidence="8 9" id="KW-0411">Iron-sulfur</keyword>
<evidence type="ECO:0000256" key="3">
    <source>
        <dbReference type="ARBA" id="ARBA00022448"/>
    </source>
</evidence>
<evidence type="ECO:0000313" key="11">
    <source>
        <dbReference type="EMBL" id="TCT03859.1"/>
    </source>
</evidence>
<dbReference type="Gene3D" id="3.30.70.20">
    <property type="match status" value="1"/>
</dbReference>
<comment type="function">
    <text evidence="9">Ferredoxins are iron-sulfur proteins that transfer electrons in a wide variety of metabolic reactions.</text>
</comment>
<dbReference type="SUPFAM" id="SSF54862">
    <property type="entry name" value="4Fe-4S ferredoxins"/>
    <property type="match status" value="1"/>
</dbReference>
<sequence length="85" mass="9246">MTYVITTLCIGSKDASCVEVCPVDAIHPAPEDEAFEAVEQLFIDPRLCIDCDACRTVCPMEAIYTKATVPPDQAASVRENAAFYT</sequence>
<dbReference type="AlphaFoldDB" id="A0A4R3LVY0"/>
<dbReference type="GO" id="GO:0046872">
    <property type="term" value="F:metal ion binding"/>
    <property type="evidence" value="ECO:0007669"/>
    <property type="project" value="UniProtKB-UniRule"/>
</dbReference>
<dbReference type="GO" id="GO:0009055">
    <property type="term" value="F:electron transfer activity"/>
    <property type="evidence" value="ECO:0007669"/>
    <property type="project" value="UniProtKB-UniRule"/>
</dbReference>
<keyword evidence="12" id="KW-1185">Reference proteome</keyword>
<dbReference type="PANTHER" id="PTHR42859">
    <property type="entry name" value="OXIDOREDUCTASE"/>
    <property type="match status" value="1"/>
</dbReference>
<dbReference type="GO" id="GO:0051539">
    <property type="term" value="F:4 iron, 4 sulfur cluster binding"/>
    <property type="evidence" value="ECO:0007669"/>
    <property type="project" value="UniProtKB-UniRule"/>
</dbReference>
<dbReference type="Proteomes" id="UP000294664">
    <property type="component" value="Unassembled WGS sequence"/>
</dbReference>
<dbReference type="OrthoDB" id="9803397at2"/>
<evidence type="ECO:0000256" key="7">
    <source>
        <dbReference type="ARBA" id="ARBA00023004"/>
    </source>
</evidence>
<name>A0A4R3LVY0_9HYPH</name>
<evidence type="ECO:0000313" key="12">
    <source>
        <dbReference type="Proteomes" id="UP000294664"/>
    </source>
</evidence>
<dbReference type="PRINTS" id="PR00354">
    <property type="entry name" value="7FE8SFRDOXIN"/>
</dbReference>
<dbReference type="InterPro" id="IPR017900">
    <property type="entry name" value="4Fe4S_Fe_S_CS"/>
</dbReference>
<dbReference type="PROSITE" id="PS00198">
    <property type="entry name" value="4FE4S_FER_1"/>
    <property type="match status" value="1"/>
</dbReference>
<keyword evidence="3 9" id="KW-0813">Transport</keyword>
<keyword evidence="7 9" id="KW-0408">Iron</keyword>
<accession>A0A4R3LVY0</accession>
<protein>
    <recommendedName>
        <fullName evidence="9">Ferredoxin</fullName>
    </recommendedName>
</protein>
<evidence type="ECO:0000256" key="2">
    <source>
        <dbReference type="ARBA" id="ARBA00001966"/>
    </source>
</evidence>
<evidence type="ECO:0000256" key="8">
    <source>
        <dbReference type="ARBA" id="ARBA00023014"/>
    </source>
</evidence>
<keyword evidence="5 9" id="KW-0479">Metal-binding</keyword>
<dbReference type="RefSeq" id="WP_132032102.1">
    <property type="nucleotide sequence ID" value="NZ_SMAI01000008.1"/>
</dbReference>
<dbReference type="InterPro" id="IPR050294">
    <property type="entry name" value="RnfB_subfamily"/>
</dbReference>
<evidence type="ECO:0000256" key="6">
    <source>
        <dbReference type="ARBA" id="ARBA00022982"/>
    </source>
</evidence>
<keyword evidence="6 9" id="KW-0249">Electron transport</keyword>
<organism evidence="11 12">
    <name type="scientific">Aquabacter spiritensis</name>
    <dbReference type="NCBI Taxonomy" id="933073"/>
    <lineage>
        <taxon>Bacteria</taxon>
        <taxon>Pseudomonadati</taxon>
        <taxon>Pseudomonadota</taxon>
        <taxon>Alphaproteobacteria</taxon>
        <taxon>Hyphomicrobiales</taxon>
        <taxon>Xanthobacteraceae</taxon>
        <taxon>Aquabacter</taxon>
    </lineage>
</organism>
<feature type="domain" description="4Fe-4S ferredoxin-type" evidence="10">
    <location>
        <begin position="39"/>
        <end position="68"/>
    </location>
</feature>
<evidence type="ECO:0000259" key="10">
    <source>
        <dbReference type="PROSITE" id="PS51379"/>
    </source>
</evidence>
<dbReference type="PROSITE" id="PS51379">
    <property type="entry name" value="4FE4S_FER_2"/>
    <property type="match status" value="2"/>
</dbReference>
<evidence type="ECO:0000256" key="9">
    <source>
        <dbReference type="RuleBase" id="RU365098"/>
    </source>
</evidence>
<gene>
    <name evidence="11" type="ORF">EDC64_10824</name>
</gene>
<proteinExistence type="predicted"/>
<evidence type="ECO:0000256" key="5">
    <source>
        <dbReference type="ARBA" id="ARBA00022723"/>
    </source>
</evidence>
<feature type="domain" description="4Fe-4S ferredoxin-type" evidence="10">
    <location>
        <begin position="1"/>
        <end position="31"/>
    </location>
</feature>
<dbReference type="Pfam" id="PF12838">
    <property type="entry name" value="Fer4_7"/>
    <property type="match status" value="1"/>
</dbReference>
<evidence type="ECO:0000256" key="4">
    <source>
        <dbReference type="ARBA" id="ARBA00022485"/>
    </source>
</evidence>
<dbReference type="InterPro" id="IPR017896">
    <property type="entry name" value="4Fe4S_Fe-S-bd"/>
</dbReference>